<dbReference type="PANTHER" id="PTHR11010:SF38">
    <property type="entry name" value="LYSOSOMAL PRO-X CARBOXYPEPTIDASE"/>
    <property type="match status" value="1"/>
</dbReference>
<gene>
    <name evidence="6" type="ORF">Naga_100036g28</name>
</gene>
<keyword evidence="3" id="KW-0732">Signal</keyword>
<evidence type="ECO:0000256" key="3">
    <source>
        <dbReference type="ARBA" id="ARBA00022729"/>
    </source>
</evidence>
<evidence type="ECO:0000256" key="4">
    <source>
        <dbReference type="ARBA" id="ARBA00022801"/>
    </source>
</evidence>
<dbReference type="AlphaFoldDB" id="W7TPZ5"/>
<dbReference type="EMBL" id="AZIL01000353">
    <property type="protein sequence ID" value="EWM28137.1"/>
    <property type="molecule type" value="Genomic_DNA"/>
</dbReference>
<evidence type="ECO:0000313" key="6">
    <source>
        <dbReference type="EMBL" id="EWM28137.1"/>
    </source>
</evidence>
<organism evidence="6 7">
    <name type="scientific">Nannochloropsis gaditana</name>
    <dbReference type="NCBI Taxonomy" id="72520"/>
    <lineage>
        <taxon>Eukaryota</taxon>
        <taxon>Sar</taxon>
        <taxon>Stramenopiles</taxon>
        <taxon>Ochrophyta</taxon>
        <taxon>Eustigmatophyceae</taxon>
        <taxon>Eustigmatales</taxon>
        <taxon>Monodopsidaceae</taxon>
        <taxon>Nannochloropsis</taxon>
    </lineage>
</organism>
<keyword evidence="5" id="KW-0325">Glycoprotein</keyword>
<proteinExistence type="inferred from homology"/>
<dbReference type="Proteomes" id="UP000019335">
    <property type="component" value="Chromosome 5"/>
</dbReference>
<dbReference type="InterPro" id="IPR008758">
    <property type="entry name" value="Peptidase_S28"/>
</dbReference>
<keyword evidence="7" id="KW-1185">Reference proteome</keyword>
<dbReference type="OrthoDB" id="2130629at2759"/>
<keyword evidence="4" id="KW-0378">Hydrolase</keyword>
<dbReference type="Gene3D" id="1.20.120.980">
    <property type="entry name" value="Serine carboxypeptidase S28, SKS domain"/>
    <property type="match status" value="1"/>
</dbReference>
<dbReference type="SUPFAM" id="SSF53474">
    <property type="entry name" value="alpha/beta-Hydrolases"/>
    <property type="match status" value="1"/>
</dbReference>
<accession>W7TPZ5</accession>
<dbReference type="GO" id="GO:0070008">
    <property type="term" value="F:serine-type exopeptidase activity"/>
    <property type="evidence" value="ECO:0007669"/>
    <property type="project" value="InterPro"/>
</dbReference>
<keyword evidence="2" id="KW-0645">Protease</keyword>
<evidence type="ECO:0000256" key="1">
    <source>
        <dbReference type="ARBA" id="ARBA00011079"/>
    </source>
</evidence>
<dbReference type="InterPro" id="IPR042269">
    <property type="entry name" value="Ser_carbopepase_S28_SKS"/>
</dbReference>
<name>W7TPZ5_9STRA</name>
<comment type="caution">
    <text evidence="6">The sequence shown here is derived from an EMBL/GenBank/DDBJ whole genome shotgun (WGS) entry which is preliminary data.</text>
</comment>
<protein>
    <submittedName>
        <fullName evidence="6">Lysosomal pro-x</fullName>
    </submittedName>
</protein>
<sequence length="597" mass="66583">MSRTRSPSPNADAPVQGLKRRQHLVLRAEVASLRRESERGGNNNVFGPLATITYMRKIRPVMNRHPSILVVMYGLLACVNVQSQRFHGGLTSHWALPAAHDPSRPGISDCSERYFEQPIDHFAYHPENNLEGLTFQQRYFVCGELWWGGLGAPIFFYTGNEADVTLYLNASGLMWENAPEFGALLVFAEHRYYGKSQPLQPFTAHKMDYLSSEQALADYARLIIALKTELNSPDSPVIAFGGSYGGMLASWWRLLYPHLVSGAIAGSAPVLDFEPEVGEEGIESFSYIVTRDASPEGGSNAYCADNVRAAWPVIKDLAASVTGRQELTERFRICQGALATAEDVDLLLGWLQSAWAYMAMGNYPFPSTYVLNGRGTLPAWPVRVACEFLNFPTTLSSNVTLLEGLRNAVSVYYNYSRPDGEAPIQCFDLAAGVNKESQMVEDHWTYQFCTEMFMPSGSDGIRDMFWPAPWDANAQSDACFRRFGVHPRRTWAVTMYGGLKALETASNIVFSNGLLDPWSGTGVLHNISDTVVALTLKEGAHHLDLMFSTSDDPEEVKEVRKTELAHIARWVMEAGEATEWAKEKRTVKDMRKMLRTV</sequence>
<dbReference type="Gene3D" id="3.40.50.1820">
    <property type="entry name" value="alpha/beta hydrolase"/>
    <property type="match status" value="1"/>
</dbReference>
<dbReference type="GO" id="GO:0008239">
    <property type="term" value="F:dipeptidyl-peptidase activity"/>
    <property type="evidence" value="ECO:0007669"/>
    <property type="project" value="TreeGrafter"/>
</dbReference>
<reference evidence="6 7" key="1">
    <citation type="journal article" date="2014" name="Mol. Plant">
        <title>Chromosome Scale Genome Assembly and Transcriptome Profiling of Nannochloropsis gaditana in Nitrogen Depletion.</title>
        <authorList>
            <person name="Corteggiani Carpinelli E."/>
            <person name="Telatin A."/>
            <person name="Vitulo N."/>
            <person name="Forcato C."/>
            <person name="D'Angelo M."/>
            <person name="Schiavon R."/>
            <person name="Vezzi A."/>
            <person name="Giacometti G.M."/>
            <person name="Morosinotto T."/>
            <person name="Valle G."/>
        </authorList>
    </citation>
    <scope>NUCLEOTIDE SEQUENCE [LARGE SCALE GENOMIC DNA]</scope>
    <source>
        <strain evidence="6 7">B-31</strain>
    </source>
</reference>
<dbReference type="PANTHER" id="PTHR11010">
    <property type="entry name" value="PROTEASE S28 PRO-X CARBOXYPEPTIDASE-RELATED"/>
    <property type="match status" value="1"/>
</dbReference>
<dbReference type="InterPro" id="IPR029058">
    <property type="entry name" value="AB_hydrolase_fold"/>
</dbReference>
<comment type="similarity">
    <text evidence="1">Belongs to the peptidase S28 family.</text>
</comment>
<evidence type="ECO:0000256" key="5">
    <source>
        <dbReference type="ARBA" id="ARBA00023180"/>
    </source>
</evidence>
<evidence type="ECO:0000256" key="2">
    <source>
        <dbReference type="ARBA" id="ARBA00022670"/>
    </source>
</evidence>
<evidence type="ECO:0000313" key="7">
    <source>
        <dbReference type="Proteomes" id="UP000019335"/>
    </source>
</evidence>
<dbReference type="Pfam" id="PF05577">
    <property type="entry name" value="Peptidase_S28"/>
    <property type="match status" value="1"/>
</dbReference>
<dbReference type="GO" id="GO:0006508">
    <property type="term" value="P:proteolysis"/>
    <property type="evidence" value="ECO:0007669"/>
    <property type="project" value="UniProtKB-KW"/>
</dbReference>